<keyword evidence="15" id="KW-1185">Reference proteome</keyword>
<evidence type="ECO:0000259" key="12">
    <source>
        <dbReference type="PROSITE" id="PS50027"/>
    </source>
</evidence>
<dbReference type="InterPro" id="IPR002049">
    <property type="entry name" value="LE_dom"/>
</dbReference>
<dbReference type="Gene3D" id="2.60.120.260">
    <property type="entry name" value="Galactose-binding domain-like"/>
    <property type="match status" value="1"/>
</dbReference>
<dbReference type="GO" id="GO:0043256">
    <property type="term" value="C:laminin complex"/>
    <property type="evidence" value="ECO:0007669"/>
    <property type="project" value="TreeGrafter"/>
</dbReference>
<evidence type="ECO:0000256" key="11">
    <source>
        <dbReference type="PROSITE-ProRule" id="PRU00460"/>
    </source>
</evidence>
<reference evidence="14" key="2">
    <citation type="submission" date="2025-08" db="UniProtKB">
        <authorList>
            <consortium name="Ensembl"/>
        </authorList>
    </citation>
    <scope>IDENTIFICATION</scope>
</reference>
<evidence type="ECO:0000256" key="5">
    <source>
        <dbReference type="ARBA" id="ARBA00022737"/>
    </source>
</evidence>
<accession>A0AAZ3RP24</accession>
<evidence type="ECO:0000256" key="8">
    <source>
        <dbReference type="ARBA" id="ARBA00023157"/>
    </source>
</evidence>
<reference evidence="14" key="3">
    <citation type="submission" date="2025-09" db="UniProtKB">
        <authorList>
            <consortium name="Ensembl"/>
        </authorList>
    </citation>
    <scope>IDENTIFICATION</scope>
</reference>
<dbReference type="Pfam" id="PF00053">
    <property type="entry name" value="EGF_laminin"/>
    <property type="match status" value="2"/>
</dbReference>
<keyword evidence="8 11" id="KW-1015">Disulfide bond</keyword>
<dbReference type="GeneTree" id="ENSGT00940000156003"/>
<dbReference type="InterPro" id="IPR008211">
    <property type="entry name" value="Laminin_N"/>
</dbReference>
<feature type="domain" description="Laminin EGF-like" evidence="12">
    <location>
        <begin position="252"/>
        <end position="315"/>
    </location>
</feature>
<evidence type="ECO:0000313" key="14">
    <source>
        <dbReference type="Ensembl" id="ENSOTSP00005142818.1"/>
    </source>
</evidence>
<evidence type="ECO:0000256" key="7">
    <source>
        <dbReference type="ARBA" id="ARBA00022889"/>
    </source>
</evidence>
<dbReference type="SMART" id="SM00136">
    <property type="entry name" value="LamNT"/>
    <property type="match status" value="1"/>
</dbReference>
<evidence type="ECO:0000256" key="10">
    <source>
        <dbReference type="ARBA" id="ARBA00023292"/>
    </source>
</evidence>
<dbReference type="PROSITE" id="PS51117">
    <property type="entry name" value="LAMININ_NTER"/>
    <property type="match status" value="1"/>
</dbReference>
<dbReference type="SUPFAM" id="SSF57196">
    <property type="entry name" value="EGF/Laminin"/>
    <property type="match status" value="2"/>
</dbReference>
<feature type="domain" description="Laminin EGF-like" evidence="12">
    <location>
        <begin position="376"/>
        <end position="436"/>
    </location>
</feature>
<dbReference type="FunFam" id="2.170.300.10:FF:000001">
    <property type="entry name" value="Laminin subunit beta-1"/>
    <property type="match status" value="1"/>
</dbReference>
<dbReference type="GO" id="GO:0034446">
    <property type="term" value="P:substrate adhesion-dependent cell spreading"/>
    <property type="evidence" value="ECO:0007669"/>
    <property type="project" value="TreeGrafter"/>
</dbReference>
<name>A0AAZ3RP24_ONCTS</name>
<dbReference type="PROSITE" id="PS01248">
    <property type="entry name" value="EGF_LAM_1"/>
    <property type="match status" value="1"/>
</dbReference>
<evidence type="ECO:0000256" key="1">
    <source>
        <dbReference type="ARBA" id="ARBA00004302"/>
    </source>
</evidence>
<dbReference type="FunFam" id="2.60.120.260:FF:000010">
    <property type="entry name" value="Laminin subunit beta 1"/>
    <property type="match status" value="1"/>
</dbReference>
<evidence type="ECO:0000313" key="15">
    <source>
        <dbReference type="Proteomes" id="UP000694402"/>
    </source>
</evidence>
<keyword evidence="3" id="KW-0272">Extracellular matrix</keyword>
<proteinExistence type="predicted"/>
<dbReference type="Pfam" id="PF24973">
    <property type="entry name" value="EGF_LMN_ATRN"/>
    <property type="match status" value="1"/>
</dbReference>
<dbReference type="AlphaFoldDB" id="A0AAZ3RP24"/>
<dbReference type="PANTHER" id="PTHR10574:SF233">
    <property type="entry name" value="LAMININ SUBUNIT BETA-1"/>
    <property type="match status" value="1"/>
</dbReference>
<dbReference type="GO" id="GO:0150043">
    <property type="term" value="F:structural constituent of synapse-associated extracellular matrix"/>
    <property type="evidence" value="ECO:0007669"/>
    <property type="project" value="TreeGrafter"/>
</dbReference>
<dbReference type="Pfam" id="PF00055">
    <property type="entry name" value="Laminin_N"/>
    <property type="match status" value="1"/>
</dbReference>
<evidence type="ECO:0000256" key="4">
    <source>
        <dbReference type="ARBA" id="ARBA00022729"/>
    </source>
</evidence>
<keyword evidence="2" id="KW-0964">Secreted</keyword>
<reference evidence="15" key="1">
    <citation type="journal article" date="2018" name="PLoS ONE">
        <title>Chinook salmon (Oncorhynchus tshawytscha) genome and transcriptome.</title>
        <authorList>
            <person name="Christensen K.A."/>
            <person name="Leong J.S."/>
            <person name="Sakhrani D."/>
            <person name="Biagi C.A."/>
            <person name="Minkley D.R."/>
            <person name="Withler R.E."/>
            <person name="Rondeau E.B."/>
            <person name="Koop B.F."/>
            <person name="Devlin R.H."/>
        </authorList>
    </citation>
    <scope>NUCLEOTIDE SEQUENCE [LARGE SCALE GENOMIC DNA]</scope>
</reference>
<dbReference type="PROSITE" id="PS00022">
    <property type="entry name" value="EGF_1"/>
    <property type="match status" value="1"/>
</dbReference>
<keyword evidence="7" id="KW-0130">Cell adhesion</keyword>
<dbReference type="GO" id="GO:0009888">
    <property type="term" value="P:tissue development"/>
    <property type="evidence" value="ECO:0007669"/>
    <property type="project" value="TreeGrafter"/>
</dbReference>
<keyword evidence="5" id="KW-0677">Repeat</keyword>
<dbReference type="SMART" id="SM00180">
    <property type="entry name" value="EGF_Lam"/>
    <property type="match status" value="3"/>
</dbReference>
<evidence type="ECO:0000256" key="2">
    <source>
        <dbReference type="ARBA" id="ARBA00022525"/>
    </source>
</evidence>
<dbReference type="InterPro" id="IPR050440">
    <property type="entry name" value="Laminin/Netrin_ECM"/>
</dbReference>
<feature type="disulfide bond" evidence="11">
    <location>
        <begin position="346"/>
        <end position="355"/>
    </location>
</feature>
<feature type="domain" description="Laminin N-terminal" evidence="13">
    <location>
        <begin position="16"/>
        <end position="251"/>
    </location>
</feature>
<organism evidence="14 15">
    <name type="scientific">Oncorhynchus tshawytscha</name>
    <name type="common">Chinook salmon</name>
    <name type="synonym">Salmo tshawytscha</name>
    <dbReference type="NCBI Taxonomy" id="74940"/>
    <lineage>
        <taxon>Eukaryota</taxon>
        <taxon>Metazoa</taxon>
        <taxon>Chordata</taxon>
        <taxon>Craniata</taxon>
        <taxon>Vertebrata</taxon>
        <taxon>Euteleostomi</taxon>
        <taxon>Actinopterygii</taxon>
        <taxon>Neopterygii</taxon>
        <taxon>Teleostei</taxon>
        <taxon>Protacanthopterygii</taxon>
        <taxon>Salmoniformes</taxon>
        <taxon>Salmonidae</taxon>
        <taxon>Salmoninae</taxon>
        <taxon>Oncorhynchus</taxon>
    </lineage>
</organism>
<feature type="domain" description="Laminin EGF-like" evidence="12">
    <location>
        <begin position="316"/>
        <end position="370"/>
    </location>
</feature>
<feature type="disulfide bond" evidence="11">
    <location>
        <begin position="408"/>
        <end position="417"/>
    </location>
</feature>
<dbReference type="GO" id="GO:0005178">
    <property type="term" value="F:integrin binding"/>
    <property type="evidence" value="ECO:0007669"/>
    <property type="project" value="TreeGrafter"/>
</dbReference>
<dbReference type="CDD" id="cd00055">
    <property type="entry name" value="EGF_Lam"/>
    <property type="match status" value="3"/>
</dbReference>
<comment type="caution">
    <text evidence="11">Lacks conserved residue(s) required for the propagation of feature annotation.</text>
</comment>
<keyword evidence="9" id="KW-0325">Glycoprotein</keyword>
<dbReference type="PANTHER" id="PTHR10574">
    <property type="entry name" value="NETRIN/LAMININ-RELATED"/>
    <property type="match status" value="1"/>
</dbReference>
<keyword evidence="6" id="KW-0084">Basement membrane</keyword>
<keyword evidence="10 11" id="KW-0424">Laminin EGF-like domain</keyword>
<dbReference type="GO" id="GO:0007411">
    <property type="term" value="P:axon guidance"/>
    <property type="evidence" value="ECO:0007669"/>
    <property type="project" value="TreeGrafter"/>
</dbReference>
<evidence type="ECO:0000256" key="6">
    <source>
        <dbReference type="ARBA" id="ARBA00022869"/>
    </source>
</evidence>
<dbReference type="InterPro" id="IPR000742">
    <property type="entry name" value="EGF"/>
</dbReference>
<dbReference type="GO" id="GO:0070831">
    <property type="term" value="P:basement membrane assembly"/>
    <property type="evidence" value="ECO:0007669"/>
    <property type="project" value="TreeGrafter"/>
</dbReference>
<dbReference type="Gene3D" id="2.170.300.10">
    <property type="entry name" value="Tie2 ligand-binding domain superfamily"/>
    <property type="match status" value="2"/>
</dbReference>
<protein>
    <submittedName>
        <fullName evidence="14">Uncharacterized protein</fullName>
    </submittedName>
</protein>
<dbReference type="PROSITE" id="PS50027">
    <property type="entry name" value="EGF_LAM_2"/>
    <property type="match status" value="3"/>
</dbReference>
<sequence length="490" mass="55154">LSLIQDHLPEFGDVCTEGSCYPATGDLLIGRAHKLTASSTCGIEKPERFCIVDTLSLLPRSLEKYDERMNHTTSHSIENLVTTFAPNRLKTWWQSENGENMCVWVGVCAHVFGFTSKIRNIQTFRPATMVIERSMDFGEKWQVYRYYSYNCESAFPGISVGPMVKVDDIICDSRYSDIEPSAEGEVIFRVLDPAFEIEDPYSPRIQNMLKITNLRVQFTKLHTLGDNLLDSRDEVTEKYYYALFDMVVRGNCFCYGHASKCAPVDGIHVGTEGMVHGHCMCNHNTEGLNCEHCKDFYNDLPWRPAEGRNTNACKMCECNHHSRSCHFDMAVYLSTGNVSGGVCDECQHNTMGRQCEQCRPFYYQHPERHLRDPNICERTCDPTGSLQGGVCDGRTDVSAGLIAGQCRCKTSVEGERCDHCRQGHYGLGQGPNGCLVCVCVFIYNSIILFLQPQNWGLSNDMDGCRPCDCDQGGAVNNEYVLTDHIMPLLI</sequence>
<evidence type="ECO:0000256" key="3">
    <source>
        <dbReference type="ARBA" id="ARBA00022530"/>
    </source>
</evidence>
<dbReference type="InterPro" id="IPR056863">
    <property type="entry name" value="LMN_ATRN_NET-like_EGF"/>
</dbReference>
<dbReference type="Proteomes" id="UP000694402">
    <property type="component" value="Unassembled WGS sequence"/>
</dbReference>
<evidence type="ECO:0000256" key="9">
    <source>
        <dbReference type="ARBA" id="ARBA00023180"/>
    </source>
</evidence>
<keyword evidence="4" id="KW-0732">Signal</keyword>
<comment type="subcellular location">
    <subcellularLocation>
        <location evidence="1">Secreted</location>
        <location evidence="1">Extracellular space</location>
        <location evidence="1">Extracellular matrix</location>
        <location evidence="1">Basement membrane</location>
    </subcellularLocation>
</comment>
<dbReference type="GO" id="GO:0009887">
    <property type="term" value="P:animal organ morphogenesis"/>
    <property type="evidence" value="ECO:0007669"/>
    <property type="project" value="TreeGrafter"/>
</dbReference>
<feature type="disulfide bond" evidence="11">
    <location>
        <begin position="281"/>
        <end position="290"/>
    </location>
</feature>
<dbReference type="GO" id="GO:0016477">
    <property type="term" value="P:cell migration"/>
    <property type="evidence" value="ECO:0007669"/>
    <property type="project" value="TreeGrafter"/>
</dbReference>
<evidence type="ECO:0000259" key="13">
    <source>
        <dbReference type="PROSITE" id="PS51117"/>
    </source>
</evidence>
<feature type="disulfide bond" evidence="11">
    <location>
        <begin position="420"/>
        <end position="434"/>
    </location>
</feature>
<dbReference type="Ensembl" id="ENSOTST00005122193.1">
    <property type="protein sequence ID" value="ENSOTSP00005142818.1"/>
    <property type="gene ID" value="ENSOTSG00005074763.1"/>
</dbReference>